<dbReference type="PANTHER" id="PTHR30346:SF26">
    <property type="entry name" value="HYDROGEN PEROXIDE-INDUCIBLE GENES ACTIVATOR"/>
    <property type="match status" value="1"/>
</dbReference>
<dbReference type="CDD" id="cd08411">
    <property type="entry name" value="PBP2_OxyR"/>
    <property type="match status" value="1"/>
</dbReference>
<keyword evidence="5" id="KW-0804">Transcription</keyword>
<dbReference type="SUPFAM" id="SSF53850">
    <property type="entry name" value="Periplasmic binding protein-like II"/>
    <property type="match status" value="1"/>
</dbReference>
<comment type="similarity">
    <text evidence="1">Belongs to the LysR transcriptional regulatory family.</text>
</comment>
<evidence type="ECO:0000256" key="3">
    <source>
        <dbReference type="ARBA" id="ARBA00023125"/>
    </source>
</evidence>
<dbReference type="Pfam" id="PF00126">
    <property type="entry name" value="HTH_1"/>
    <property type="match status" value="1"/>
</dbReference>
<dbReference type="Pfam" id="PF03466">
    <property type="entry name" value="LysR_substrate"/>
    <property type="match status" value="1"/>
</dbReference>
<dbReference type="InterPro" id="IPR000847">
    <property type="entry name" value="LysR_HTH_N"/>
</dbReference>
<evidence type="ECO:0000256" key="5">
    <source>
        <dbReference type="ARBA" id="ARBA00023163"/>
    </source>
</evidence>
<keyword evidence="8" id="KW-1185">Reference proteome</keyword>
<dbReference type="AlphaFoldDB" id="A0A2T5J372"/>
<dbReference type="Gene3D" id="3.40.190.10">
    <property type="entry name" value="Periplasmic binding protein-like II"/>
    <property type="match status" value="2"/>
</dbReference>
<dbReference type="SUPFAM" id="SSF46785">
    <property type="entry name" value="Winged helix' DNA-binding domain"/>
    <property type="match status" value="1"/>
</dbReference>
<dbReference type="Gene3D" id="1.10.10.10">
    <property type="entry name" value="Winged helix-like DNA-binding domain superfamily/Winged helix DNA-binding domain"/>
    <property type="match status" value="1"/>
</dbReference>
<gene>
    <name evidence="7" type="ORF">C8N29_101104</name>
</gene>
<dbReference type="InterPro" id="IPR036390">
    <property type="entry name" value="WH_DNA-bd_sf"/>
</dbReference>
<accession>A0A2T5J372</accession>
<dbReference type="EMBL" id="QAON01000001">
    <property type="protein sequence ID" value="PTQ91032.1"/>
    <property type="molecule type" value="Genomic_DNA"/>
</dbReference>
<dbReference type="RefSeq" id="WP_107864061.1">
    <property type="nucleotide sequence ID" value="NZ_QAON01000001.1"/>
</dbReference>
<proteinExistence type="inferred from homology"/>
<dbReference type="PRINTS" id="PR00039">
    <property type="entry name" value="HTHLYSR"/>
</dbReference>
<dbReference type="PROSITE" id="PS50931">
    <property type="entry name" value="HTH_LYSR"/>
    <property type="match status" value="1"/>
</dbReference>
<keyword evidence="2" id="KW-0805">Transcription regulation</keyword>
<keyword evidence="4" id="KW-0010">Activator</keyword>
<dbReference type="InterPro" id="IPR005119">
    <property type="entry name" value="LysR_subst-bd"/>
</dbReference>
<organism evidence="7 8">
    <name type="scientific">Agitococcus lubricus</name>
    <dbReference type="NCBI Taxonomy" id="1077255"/>
    <lineage>
        <taxon>Bacteria</taxon>
        <taxon>Pseudomonadati</taxon>
        <taxon>Pseudomonadota</taxon>
        <taxon>Gammaproteobacteria</taxon>
        <taxon>Moraxellales</taxon>
        <taxon>Moraxellaceae</taxon>
        <taxon>Agitococcus</taxon>
    </lineage>
</organism>
<name>A0A2T5J372_9GAMM</name>
<feature type="domain" description="HTH lysR-type" evidence="6">
    <location>
        <begin position="1"/>
        <end position="58"/>
    </location>
</feature>
<dbReference type="GO" id="GO:0003677">
    <property type="term" value="F:DNA binding"/>
    <property type="evidence" value="ECO:0007669"/>
    <property type="project" value="UniProtKB-KW"/>
</dbReference>
<keyword evidence="3" id="KW-0238">DNA-binding</keyword>
<dbReference type="PANTHER" id="PTHR30346">
    <property type="entry name" value="TRANSCRIPTIONAL DUAL REGULATOR HCAR-RELATED"/>
    <property type="match status" value="1"/>
</dbReference>
<sequence length="295" mass="33169">MTLTDLRYLVTLAELRHFAKAAAACFVSQPTLSIAIKKLEDELGLPLFERHRHDVLVTPAGERIIEQARVVLAEAEHLKHIAQAQHDEFAQPLRLGAIFTVAPYVFPSLIPALHQSAPNLLLYLEENYTHVLSEKLAQGDLDMILVASPFEQIETQHQLLFEEDFLLLLPKQHAWQTQSQIDNQALAEAPMLMLGEGHCFRDQSLATCPMNNPKLNNGNSLETLRFMVANGLGLTIIPAISVPFLINDGLTTRPLLHPPTRQIMAVWRRRFPRPNTIRVLLSTLQQLQLSGSRPL</sequence>
<evidence type="ECO:0000313" key="7">
    <source>
        <dbReference type="EMBL" id="PTQ91032.1"/>
    </source>
</evidence>
<evidence type="ECO:0000256" key="1">
    <source>
        <dbReference type="ARBA" id="ARBA00009437"/>
    </source>
</evidence>
<evidence type="ECO:0000313" key="8">
    <source>
        <dbReference type="Proteomes" id="UP000244223"/>
    </source>
</evidence>
<comment type="caution">
    <text evidence="7">The sequence shown here is derived from an EMBL/GenBank/DDBJ whole genome shotgun (WGS) entry which is preliminary data.</text>
</comment>
<dbReference type="GO" id="GO:0032993">
    <property type="term" value="C:protein-DNA complex"/>
    <property type="evidence" value="ECO:0007669"/>
    <property type="project" value="TreeGrafter"/>
</dbReference>
<evidence type="ECO:0000259" key="6">
    <source>
        <dbReference type="PROSITE" id="PS50931"/>
    </source>
</evidence>
<dbReference type="FunFam" id="1.10.10.10:FF:000001">
    <property type="entry name" value="LysR family transcriptional regulator"/>
    <property type="match status" value="1"/>
</dbReference>
<reference evidence="7 8" key="1">
    <citation type="submission" date="2018-04" db="EMBL/GenBank/DDBJ databases">
        <title>Genomic Encyclopedia of Archaeal and Bacterial Type Strains, Phase II (KMG-II): from individual species to whole genera.</title>
        <authorList>
            <person name="Goeker M."/>
        </authorList>
    </citation>
    <scope>NUCLEOTIDE SEQUENCE [LARGE SCALE GENOMIC DNA]</scope>
    <source>
        <strain evidence="7 8">DSM 5822</strain>
    </source>
</reference>
<dbReference type="OrthoDB" id="9803735at2"/>
<evidence type="ECO:0000256" key="4">
    <source>
        <dbReference type="ARBA" id="ARBA00023159"/>
    </source>
</evidence>
<dbReference type="GO" id="GO:0003700">
    <property type="term" value="F:DNA-binding transcription factor activity"/>
    <property type="evidence" value="ECO:0007669"/>
    <property type="project" value="InterPro"/>
</dbReference>
<dbReference type="Proteomes" id="UP000244223">
    <property type="component" value="Unassembled WGS sequence"/>
</dbReference>
<dbReference type="InterPro" id="IPR036388">
    <property type="entry name" value="WH-like_DNA-bd_sf"/>
</dbReference>
<protein>
    <submittedName>
        <fullName evidence="7">LysR family transcriptional regulator</fullName>
    </submittedName>
</protein>
<evidence type="ECO:0000256" key="2">
    <source>
        <dbReference type="ARBA" id="ARBA00023015"/>
    </source>
</evidence>